<gene>
    <name evidence="2" type="ORF">ACFO3I_04075</name>
</gene>
<evidence type="ECO:0000256" key="1">
    <source>
        <dbReference type="SAM" id="Phobius"/>
    </source>
</evidence>
<evidence type="ECO:0000313" key="3">
    <source>
        <dbReference type="Proteomes" id="UP001595962"/>
    </source>
</evidence>
<dbReference type="Proteomes" id="UP001595962">
    <property type="component" value="Unassembled WGS sequence"/>
</dbReference>
<proteinExistence type="predicted"/>
<protein>
    <submittedName>
        <fullName evidence="2">Uncharacterized protein</fullName>
    </submittedName>
</protein>
<accession>A0ABV9JJP3</accession>
<feature type="transmembrane region" description="Helical" evidence="1">
    <location>
        <begin position="37"/>
        <end position="59"/>
    </location>
</feature>
<keyword evidence="1" id="KW-1133">Transmembrane helix</keyword>
<sequence length="100" mass="11131">MDLMLANLITISFFVGAITVERQLCLIKPKPSCWATIALVAGLLLALLSCGVLLASLLAATLAEIYVNTFSYKLILVSPVLLFYWSRKSWQVQRQQRVTT</sequence>
<feature type="transmembrane region" description="Helical" evidence="1">
    <location>
        <begin position="65"/>
        <end position="85"/>
    </location>
</feature>
<organism evidence="2 3">
    <name type="scientific">Rheinheimera marina</name>
    <dbReference type="NCBI Taxonomy" id="1774958"/>
    <lineage>
        <taxon>Bacteria</taxon>
        <taxon>Pseudomonadati</taxon>
        <taxon>Pseudomonadota</taxon>
        <taxon>Gammaproteobacteria</taxon>
        <taxon>Chromatiales</taxon>
        <taxon>Chromatiaceae</taxon>
        <taxon>Rheinheimera</taxon>
    </lineage>
</organism>
<comment type="caution">
    <text evidence="2">The sequence shown here is derived from an EMBL/GenBank/DDBJ whole genome shotgun (WGS) entry which is preliminary data.</text>
</comment>
<keyword evidence="3" id="KW-1185">Reference proteome</keyword>
<name>A0ABV9JJP3_9GAMM</name>
<reference evidence="3" key="1">
    <citation type="journal article" date="2019" name="Int. J. Syst. Evol. Microbiol.">
        <title>The Global Catalogue of Microorganisms (GCM) 10K type strain sequencing project: providing services to taxonomists for standard genome sequencing and annotation.</title>
        <authorList>
            <consortium name="The Broad Institute Genomics Platform"/>
            <consortium name="The Broad Institute Genome Sequencing Center for Infectious Disease"/>
            <person name="Wu L."/>
            <person name="Ma J."/>
        </authorList>
    </citation>
    <scope>NUCLEOTIDE SEQUENCE [LARGE SCALE GENOMIC DNA]</scope>
    <source>
        <strain evidence="3">DT28</strain>
    </source>
</reference>
<keyword evidence="1" id="KW-0472">Membrane</keyword>
<dbReference type="EMBL" id="JBHSGB010000005">
    <property type="protein sequence ID" value="MFC4654200.1"/>
    <property type="molecule type" value="Genomic_DNA"/>
</dbReference>
<feature type="transmembrane region" description="Helical" evidence="1">
    <location>
        <begin position="6"/>
        <end position="25"/>
    </location>
</feature>
<keyword evidence="1" id="KW-0812">Transmembrane</keyword>
<evidence type="ECO:0000313" key="2">
    <source>
        <dbReference type="EMBL" id="MFC4654200.1"/>
    </source>
</evidence>
<dbReference type="RefSeq" id="WP_377331978.1">
    <property type="nucleotide sequence ID" value="NZ_JBHSGB010000005.1"/>
</dbReference>